<dbReference type="RefSeq" id="WP_254156084.1">
    <property type="nucleotide sequence ID" value="NZ_JAHESD010000070.1"/>
</dbReference>
<accession>A0ABS5VWQ7</accession>
<proteinExistence type="predicted"/>
<dbReference type="EMBL" id="JAHESD010000070">
    <property type="protein sequence ID" value="MBT1705850.1"/>
    <property type="molecule type" value="Genomic_DNA"/>
</dbReference>
<sequence length="322" mass="36056">MKAYLTALFFTCLLQMPGSGNYIIAQALTIPCDTSYTVASTLKKIRKEYKDIEVTAVLSNPSRRITVKKDIVYSTIGKRKLTADLFYLSKPKHDLPCIVMIHGGGWRAGDKSLNTPMAERLADAGYVVVSVEYRLSLEATYPAAVQDLYNVIAWIDKYAKKYHININKLAVLGCSAGGQLAALVGTTYNKPVAFNQSVKQKENVKINAIVDIDGILAFKHPDSQEGKVASEWLGGTYEEKPETWTEASALTHVDAYTPPTLFIASKYPRFLAGRQEFISTLDKYGTKYQTHFLEGVPHSFWLLNPWFEPTVRYVIGFLEEVF</sequence>
<keyword evidence="1 3" id="KW-0378">Hydrolase</keyword>
<dbReference type="Proteomes" id="UP000772618">
    <property type="component" value="Unassembled WGS sequence"/>
</dbReference>
<reference evidence="3 4" key="1">
    <citation type="submission" date="2021-05" db="EMBL/GenBank/DDBJ databases">
        <title>A Polyphasic approach of four new species of the genus Ohtaekwangia: Ohtaekwangia histidinii sp. nov., Ohtaekwangia cretensis sp. nov., Ohtaekwangia indiensis sp. nov., Ohtaekwangia reichenbachii sp. nov. from diverse environment.</title>
        <authorList>
            <person name="Octaviana S."/>
        </authorList>
    </citation>
    <scope>NUCLEOTIDE SEQUENCE [LARGE SCALE GENOMIC DNA]</scope>
    <source>
        <strain evidence="3 4">PWU20</strain>
    </source>
</reference>
<dbReference type="InterPro" id="IPR050300">
    <property type="entry name" value="GDXG_lipolytic_enzyme"/>
</dbReference>
<protein>
    <submittedName>
        <fullName evidence="3">Alpha/beta hydrolase</fullName>
    </submittedName>
</protein>
<dbReference type="SUPFAM" id="SSF53474">
    <property type="entry name" value="alpha/beta-Hydrolases"/>
    <property type="match status" value="1"/>
</dbReference>
<keyword evidence="4" id="KW-1185">Reference proteome</keyword>
<dbReference type="PANTHER" id="PTHR48081">
    <property type="entry name" value="AB HYDROLASE SUPERFAMILY PROTEIN C4A8.06C"/>
    <property type="match status" value="1"/>
</dbReference>
<evidence type="ECO:0000313" key="3">
    <source>
        <dbReference type="EMBL" id="MBT1705850.1"/>
    </source>
</evidence>
<dbReference type="Pfam" id="PF20434">
    <property type="entry name" value="BD-FAE"/>
    <property type="match status" value="1"/>
</dbReference>
<evidence type="ECO:0000313" key="4">
    <source>
        <dbReference type="Proteomes" id="UP000772618"/>
    </source>
</evidence>
<evidence type="ECO:0000259" key="2">
    <source>
        <dbReference type="Pfam" id="PF20434"/>
    </source>
</evidence>
<dbReference type="PANTHER" id="PTHR48081:SF13">
    <property type="entry name" value="ALPHA_BETA HYDROLASE"/>
    <property type="match status" value="1"/>
</dbReference>
<evidence type="ECO:0000256" key="1">
    <source>
        <dbReference type="ARBA" id="ARBA00022801"/>
    </source>
</evidence>
<dbReference type="GO" id="GO:0016787">
    <property type="term" value="F:hydrolase activity"/>
    <property type="evidence" value="ECO:0007669"/>
    <property type="project" value="UniProtKB-KW"/>
</dbReference>
<name>A0ABS5VWQ7_9BACT</name>
<dbReference type="Gene3D" id="3.40.50.1820">
    <property type="entry name" value="alpha/beta hydrolase"/>
    <property type="match status" value="1"/>
</dbReference>
<comment type="caution">
    <text evidence="3">The sequence shown here is derived from an EMBL/GenBank/DDBJ whole genome shotgun (WGS) entry which is preliminary data.</text>
</comment>
<dbReference type="InterPro" id="IPR029058">
    <property type="entry name" value="AB_hydrolase_fold"/>
</dbReference>
<feature type="domain" description="BD-FAE-like" evidence="2">
    <location>
        <begin position="84"/>
        <end position="264"/>
    </location>
</feature>
<dbReference type="InterPro" id="IPR049492">
    <property type="entry name" value="BD-FAE-like_dom"/>
</dbReference>
<gene>
    <name evidence="3" type="ORF">KK060_21345</name>
</gene>
<organism evidence="3 4">
    <name type="scientific">Chryseosolibacter indicus</name>
    <dbReference type="NCBI Taxonomy" id="2782351"/>
    <lineage>
        <taxon>Bacteria</taxon>
        <taxon>Pseudomonadati</taxon>
        <taxon>Bacteroidota</taxon>
        <taxon>Cytophagia</taxon>
        <taxon>Cytophagales</taxon>
        <taxon>Chryseotaleaceae</taxon>
        <taxon>Chryseosolibacter</taxon>
    </lineage>
</organism>